<dbReference type="CDD" id="cd22157">
    <property type="entry name" value="F-box_AtFBW1-like"/>
    <property type="match status" value="1"/>
</dbReference>
<dbReference type="SUPFAM" id="SSF81383">
    <property type="entry name" value="F-box domain"/>
    <property type="match status" value="1"/>
</dbReference>
<evidence type="ECO:0000313" key="3">
    <source>
        <dbReference type="Proteomes" id="UP000288805"/>
    </source>
</evidence>
<dbReference type="Gene3D" id="1.20.1280.50">
    <property type="match status" value="1"/>
</dbReference>
<protein>
    <submittedName>
        <fullName evidence="2">Putative F-box protein</fullName>
    </submittedName>
</protein>
<dbReference type="Proteomes" id="UP000288805">
    <property type="component" value="Unassembled WGS sequence"/>
</dbReference>
<evidence type="ECO:0000313" key="2">
    <source>
        <dbReference type="EMBL" id="RVW83864.1"/>
    </source>
</evidence>
<dbReference type="InterPro" id="IPR006527">
    <property type="entry name" value="F-box-assoc_dom_typ1"/>
</dbReference>
<dbReference type="AlphaFoldDB" id="A0A438HHE6"/>
<dbReference type="InterPro" id="IPR011043">
    <property type="entry name" value="Gal_Oxase/kelch_b-propeller"/>
</dbReference>
<dbReference type="NCBIfam" id="TIGR01640">
    <property type="entry name" value="F_box_assoc_1"/>
    <property type="match status" value="1"/>
</dbReference>
<dbReference type="SMART" id="SM00256">
    <property type="entry name" value="FBOX"/>
    <property type="match status" value="1"/>
</dbReference>
<dbReference type="InterPro" id="IPR036047">
    <property type="entry name" value="F-box-like_dom_sf"/>
</dbReference>
<dbReference type="InterPro" id="IPR050796">
    <property type="entry name" value="SCF_F-box_component"/>
</dbReference>
<sequence length="356" mass="41278">MDNVRCTSICTWTENWVEEEDITTNILSRLPVKSLLICKSVSKRWRRLICSPDFVLSQLRWSRENPSFIFFLRYENELIKISGEVFERIPLPFGQRPNNCDMICSFNGFICLTNYIGRNHNILIWNPATQEVQLLPTTTLSKKPPKIGVAYGPGTYKLFRIFYPASKSQPGYCECEVYSSITRSWKGIGSVTYWPMSSKHVSINETVYWFISAEKDRTVAGSILAVDMEENFRKISLPEEVSRNLSLVDLEGCLSLISIHVEANRFDLWVLQDYKNEAIWFRKCSEDMPILEIGYVFSVVAQKNEILFMLVERYFVYNIGSRTWRELDWGDVLRRKYPTAFAFTESLLPCTGTIGT</sequence>
<dbReference type="Pfam" id="PF00646">
    <property type="entry name" value="F-box"/>
    <property type="match status" value="1"/>
</dbReference>
<comment type="caution">
    <text evidence="2">The sequence shown here is derived from an EMBL/GenBank/DDBJ whole genome shotgun (WGS) entry which is preliminary data.</text>
</comment>
<evidence type="ECO:0000259" key="1">
    <source>
        <dbReference type="SMART" id="SM00256"/>
    </source>
</evidence>
<organism evidence="2 3">
    <name type="scientific">Vitis vinifera</name>
    <name type="common">Grape</name>
    <dbReference type="NCBI Taxonomy" id="29760"/>
    <lineage>
        <taxon>Eukaryota</taxon>
        <taxon>Viridiplantae</taxon>
        <taxon>Streptophyta</taxon>
        <taxon>Embryophyta</taxon>
        <taxon>Tracheophyta</taxon>
        <taxon>Spermatophyta</taxon>
        <taxon>Magnoliopsida</taxon>
        <taxon>eudicotyledons</taxon>
        <taxon>Gunneridae</taxon>
        <taxon>Pentapetalae</taxon>
        <taxon>rosids</taxon>
        <taxon>Vitales</taxon>
        <taxon>Vitaceae</taxon>
        <taxon>Viteae</taxon>
        <taxon>Vitis</taxon>
    </lineage>
</organism>
<accession>A0A438HHE6</accession>
<feature type="domain" description="F-box" evidence="1">
    <location>
        <begin position="20"/>
        <end position="58"/>
    </location>
</feature>
<dbReference type="PANTHER" id="PTHR31672">
    <property type="entry name" value="BNACNNG10540D PROTEIN"/>
    <property type="match status" value="1"/>
</dbReference>
<dbReference type="SUPFAM" id="SSF50965">
    <property type="entry name" value="Galactose oxidase, central domain"/>
    <property type="match status" value="1"/>
</dbReference>
<dbReference type="InterPro" id="IPR001810">
    <property type="entry name" value="F-box_dom"/>
</dbReference>
<dbReference type="EMBL" id="QGNW01000222">
    <property type="protein sequence ID" value="RVW83864.1"/>
    <property type="molecule type" value="Genomic_DNA"/>
</dbReference>
<gene>
    <name evidence="2" type="primary">VvCHDp001092</name>
    <name evidence="2" type="ORF">CK203_042041</name>
</gene>
<dbReference type="InterPro" id="IPR017451">
    <property type="entry name" value="F-box-assoc_interact_dom"/>
</dbReference>
<dbReference type="Pfam" id="PF07734">
    <property type="entry name" value="FBA_1"/>
    <property type="match status" value="1"/>
</dbReference>
<proteinExistence type="predicted"/>
<name>A0A438HHE6_VITVI</name>
<reference evidence="2 3" key="1">
    <citation type="journal article" date="2018" name="PLoS Genet.">
        <title>Population sequencing reveals clonal diversity and ancestral inbreeding in the grapevine cultivar Chardonnay.</title>
        <authorList>
            <person name="Roach M.J."/>
            <person name="Johnson D.L."/>
            <person name="Bohlmann J."/>
            <person name="van Vuuren H.J."/>
            <person name="Jones S.J."/>
            <person name="Pretorius I.S."/>
            <person name="Schmidt S.A."/>
            <person name="Borneman A.R."/>
        </authorList>
    </citation>
    <scope>NUCLEOTIDE SEQUENCE [LARGE SCALE GENOMIC DNA]</scope>
    <source>
        <strain evidence="3">cv. Chardonnay</strain>
        <tissue evidence="2">Leaf</tissue>
    </source>
</reference>